<evidence type="ECO:0000313" key="2">
    <source>
        <dbReference type="EMBL" id="BCT74185.1"/>
    </source>
</evidence>
<name>A0ABN6FCL8_SINCY</name>
<feature type="region of interest" description="Disordered" evidence="1">
    <location>
        <begin position="1"/>
        <end position="21"/>
    </location>
</feature>
<organism evidence="2 3">
    <name type="scientific">Sinomonas cyclohexanicum</name>
    <name type="common">Corynebacterium cyclohexanicum</name>
    <dbReference type="NCBI Taxonomy" id="322009"/>
    <lineage>
        <taxon>Bacteria</taxon>
        <taxon>Bacillati</taxon>
        <taxon>Actinomycetota</taxon>
        <taxon>Actinomycetes</taxon>
        <taxon>Micrococcales</taxon>
        <taxon>Micrococcaceae</taxon>
        <taxon>Sinomonas</taxon>
    </lineage>
</organism>
<gene>
    <name evidence="2" type="ORF">SCMU_00270</name>
</gene>
<feature type="compositionally biased region" description="Polar residues" evidence="1">
    <location>
        <begin position="1"/>
        <end position="13"/>
    </location>
</feature>
<sequence length="73" mass="7922">MAAQATPSPSPTGRPSKGPRHTFAVKLDLERAERLKEIIQILDTNGIDYLSPLIAAHVDAIDLEDLRSSREGA</sequence>
<accession>A0ABN6FCL8</accession>
<evidence type="ECO:0000313" key="3">
    <source>
        <dbReference type="Proteomes" id="UP001319861"/>
    </source>
</evidence>
<protein>
    <submittedName>
        <fullName evidence="2">Uncharacterized protein</fullName>
    </submittedName>
</protein>
<reference evidence="2 3" key="1">
    <citation type="journal article" date="2021" name="J. Biosci. Bioeng.">
        <title>Identification and characterization of a chc gene cluster responsible for the aromatization pathway of cyclohexanecarboxylate degradation in Sinomonas cyclohexanicum ATCC 51369.</title>
        <authorList>
            <person name="Yamamoto T."/>
            <person name="Hasegawa Y."/>
            <person name="Lau P.C.K."/>
            <person name="Iwaki H."/>
        </authorList>
    </citation>
    <scope>NUCLEOTIDE SEQUENCE [LARGE SCALE GENOMIC DNA]</scope>
    <source>
        <strain evidence="2 3">ATCC 51369</strain>
    </source>
</reference>
<evidence type="ECO:0000256" key="1">
    <source>
        <dbReference type="SAM" id="MobiDB-lite"/>
    </source>
</evidence>
<proteinExistence type="predicted"/>
<dbReference type="Proteomes" id="UP001319861">
    <property type="component" value="Chromosome"/>
</dbReference>
<keyword evidence="3" id="KW-1185">Reference proteome</keyword>
<dbReference type="EMBL" id="AP024525">
    <property type="protein sequence ID" value="BCT74185.1"/>
    <property type="molecule type" value="Genomic_DNA"/>
</dbReference>
<dbReference type="RefSeq" id="WP_229230957.1">
    <property type="nucleotide sequence ID" value="NZ_AP024525.1"/>
</dbReference>